<dbReference type="Proteomes" id="UP000076449">
    <property type="component" value="Chromosome I"/>
</dbReference>
<dbReference type="CDD" id="cd04301">
    <property type="entry name" value="NAT_SF"/>
    <property type="match status" value="1"/>
</dbReference>
<dbReference type="PANTHER" id="PTHR43233:SF1">
    <property type="entry name" value="FAMILY N-ACETYLTRANSFERASE, PUTATIVE (AFU_ORTHOLOGUE AFUA_6G03350)-RELATED"/>
    <property type="match status" value="1"/>
</dbReference>
<dbReference type="PROSITE" id="PS51186">
    <property type="entry name" value="GNAT"/>
    <property type="match status" value="1"/>
</dbReference>
<dbReference type="PhylomeDB" id="A0A167XDW8"/>
<accession>A0A167XDW8</accession>
<dbReference type="GO" id="GO:0016747">
    <property type="term" value="F:acyltransferase activity, transferring groups other than amino-acyl groups"/>
    <property type="evidence" value="ECO:0007669"/>
    <property type="project" value="InterPro"/>
</dbReference>
<sequence>MSSPTELRDQPKTWTKGEYLVSTDVSLIPIETLNTWYAGEEFYWAKPMPEPTLRETLQNSLCFGLYRNPSQVRSQNQPDKTPENEASSESTLEFVGFARCITDYTTFLFLTDVFVLSSLQGLGLGTWLVTCVQEVIESMPYLRRSLLLTGDWKRSVPFYERVMDMELMVCNPPVNGEDAVGFAVMQRKSWGAPGFGEKP</sequence>
<proteinExistence type="predicted"/>
<name>A0A167XDW8_PENCH</name>
<protein>
    <recommendedName>
        <fullName evidence="1">N-acetyltransferase domain-containing protein</fullName>
    </recommendedName>
</protein>
<dbReference type="Pfam" id="PF00583">
    <property type="entry name" value="Acetyltransf_1"/>
    <property type="match status" value="1"/>
</dbReference>
<evidence type="ECO:0000259" key="1">
    <source>
        <dbReference type="PROSITE" id="PS51186"/>
    </source>
</evidence>
<evidence type="ECO:0000313" key="2">
    <source>
        <dbReference type="EMBL" id="KZN92713.1"/>
    </source>
</evidence>
<feature type="domain" description="N-acetyltransferase" evidence="1">
    <location>
        <begin position="23"/>
        <end position="199"/>
    </location>
</feature>
<organism evidence="2">
    <name type="scientific">Penicillium chrysogenum</name>
    <name type="common">Penicillium notatum</name>
    <dbReference type="NCBI Taxonomy" id="5076"/>
    <lineage>
        <taxon>Eukaryota</taxon>
        <taxon>Fungi</taxon>
        <taxon>Dikarya</taxon>
        <taxon>Ascomycota</taxon>
        <taxon>Pezizomycotina</taxon>
        <taxon>Eurotiomycetes</taxon>
        <taxon>Eurotiomycetidae</taxon>
        <taxon>Eurotiales</taxon>
        <taxon>Aspergillaceae</taxon>
        <taxon>Penicillium</taxon>
        <taxon>Penicillium chrysogenum species complex</taxon>
    </lineage>
</organism>
<dbReference type="Gene3D" id="3.40.630.30">
    <property type="match status" value="1"/>
</dbReference>
<dbReference type="SUPFAM" id="SSF55729">
    <property type="entry name" value="Acyl-CoA N-acyltransferases (Nat)"/>
    <property type="match status" value="1"/>
</dbReference>
<dbReference type="InterPro" id="IPR000182">
    <property type="entry name" value="GNAT_dom"/>
</dbReference>
<dbReference type="InterPro" id="IPR053144">
    <property type="entry name" value="Acetyltransferase_Butenolide"/>
</dbReference>
<dbReference type="EMBL" id="CM002798">
    <property type="protein sequence ID" value="KZN92713.1"/>
    <property type="molecule type" value="Genomic_DNA"/>
</dbReference>
<gene>
    <name evidence="2" type="ORF">EN45_028740</name>
</gene>
<reference evidence="2" key="1">
    <citation type="journal article" date="2014" name="Genome Announc.">
        <title>Complete sequencing and chromosome-scale genome assembly of the industrial progenitor strain P2niaD18 from the penicillin producer Penicillium chrysogenum.</title>
        <authorList>
            <person name="Specht T."/>
            <person name="Dahlmann T.A."/>
            <person name="Zadra I."/>
            <person name="Kurnsteiner H."/>
            <person name="Kuck U."/>
        </authorList>
    </citation>
    <scope>NUCLEOTIDE SEQUENCE [LARGE SCALE GENOMIC DNA]</scope>
    <source>
        <strain evidence="2">P2niaD18</strain>
    </source>
</reference>
<dbReference type="PANTHER" id="PTHR43233">
    <property type="entry name" value="FAMILY N-ACETYLTRANSFERASE, PUTATIVE (AFU_ORTHOLOGUE AFUA_6G03350)-RELATED"/>
    <property type="match status" value="1"/>
</dbReference>
<dbReference type="InterPro" id="IPR016181">
    <property type="entry name" value="Acyl_CoA_acyltransferase"/>
</dbReference>
<dbReference type="AlphaFoldDB" id="A0A167XDW8"/>